<dbReference type="GO" id="GO:0000145">
    <property type="term" value="C:exocyst"/>
    <property type="evidence" value="ECO:0007669"/>
    <property type="project" value="TreeGrafter"/>
</dbReference>
<dbReference type="InterPro" id="IPR048628">
    <property type="entry name" value="Sec3_C"/>
</dbReference>
<comment type="subcellular location">
    <subcellularLocation>
        <location evidence="1">Secreted</location>
    </subcellularLocation>
</comment>
<dbReference type="GO" id="GO:0006887">
    <property type="term" value="P:exocytosis"/>
    <property type="evidence" value="ECO:0007669"/>
    <property type="project" value="TreeGrafter"/>
</dbReference>
<evidence type="ECO:0000256" key="1">
    <source>
        <dbReference type="ARBA" id="ARBA00004613"/>
    </source>
</evidence>
<dbReference type="PANTHER" id="PTHR16092:SF14">
    <property type="entry name" value="EXOCYST COMPLEX COMPONENT 1 ISOFORM X1"/>
    <property type="match status" value="1"/>
</dbReference>
<evidence type="ECO:0000256" key="2">
    <source>
        <dbReference type="ARBA" id="ARBA00010400"/>
    </source>
</evidence>
<protein>
    <submittedName>
        <fullName evidence="7">Exocyst complex component SEC3A</fullName>
    </submittedName>
</protein>
<sequence>MRVCCVALAILSTLLACEVSLATTADKWEGLSSVNNNNFEGTPKRFLRSHDKASAVEEERGLDADKLLKLMNADDIAAALKNYDNEVALFAKWWQYEDDVVAKLMEMPNRLKNMPILAKFNDFRTSMHYNQILTPWLNTKQLDELATSLRAFKMKPMTEQFAVWHKAGVRPKELSAAIAKVENPIKRKGYGALDNHYKMFVKGEANKIARAAAKKTEEFAAKKAQAKKIAEAAAKRAQEIKTQKETTKKIAEAAAKAAAKRTTDVQARKALAKKIADAAAKRAAELKKAKTSKVKPLGSVSREDVRQTLHTHFHSLKPVPRPSTGGVLTATASRKRVFSFIQVQKPKSEAEAKKLFGHGANTSKYFVLCVTVQDANVAQLELHYVQLLSNLSVDVRNSWNLNGLDTIEHNGIGPEKPKGAFALFFRGESASWQWLVETRESGTAMHEFLWSLSALAVQNQTTLPRLVRINVEELQETAKRLNLQKVYDIDVDLIQAVADMKKHDLLGGDPVAGEDPSGEKSVDNAGIDVSGLRLSSPESNEALSLLNDVNWSEVQLSAVEEDLRKKLRTLEDENIAFLLSLDGDASVAPSTSTSKQSSVDQILEAIDAVQHRITLVQDWTNESDESLGQTSSSMQHFEALNNQLEMHFKNSVSLEEVLAKQMAQVEISKENMKIFQSPVDVFPGEIGGSTTGVTSDRGDMGSDVGVTERIRTTVAAIAAMDQAIKSTKEYPASEMVAFRKRGEELSKVSVGFGEKLSIAFDGFLQRKVKQWTSGSDVSRRERREPSGFSGSDEMNWSFTSDPLHNALIDYQSLFAHVNSLDSRILVALRQSYIKHLSGIYNAHVQSMFRYLRDKLPRTSKHHFHKPTAIQSRGIHLSSSHFSVGDTMCASPLMQQALDHLIPLVQREQRLVTRLFFADKASGKHEQEDLTMMMEGVFDKLLKRMNEFGEAAGSRNILDALALVVLVNGSMEEYRQQSAFLYNVMVSFQLQMKRMLIKFTEEQEAWISAQNVDTKMAGVLGPTKKIVNMIARMEESGAGRGNDSTMVSIYNMIVPATMQWIDKIAESRPKYAALTRLENYLFLSDNLRTINPSTDLPLAQFADEAQERYSENLQRYVASVWEYAFKQLVPLIASIETLMVTVPASEIQYHSPRQEVRRVLDATSSTFEKSVRVMHDRMKKHFRENSKMLPAVWKQLVAYGSSRMAVYALVAGDCYQLRFDPSPERGLELLTKFAFT</sequence>
<reference evidence="7" key="1">
    <citation type="submission" date="2023-08" db="EMBL/GenBank/DDBJ databases">
        <title>Reference Genome Resource for the Citrus Pathogen Phytophthora citrophthora.</title>
        <authorList>
            <person name="Moller H."/>
            <person name="Coetzee B."/>
            <person name="Rose L.J."/>
            <person name="Van Niekerk J.M."/>
        </authorList>
    </citation>
    <scope>NUCLEOTIDE SEQUENCE</scope>
    <source>
        <strain evidence="7">STE-U-9442</strain>
    </source>
</reference>
<organism evidence="7 8">
    <name type="scientific">Phytophthora citrophthora</name>
    <dbReference type="NCBI Taxonomy" id="4793"/>
    <lineage>
        <taxon>Eukaryota</taxon>
        <taxon>Sar</taxon>
        <taxon>Stramenopiles</taxon>
        <taxon>Oomycota</taxon>
        <taxon>Peronosporomycetes</taxon>
        <taxon>Peronosporales</taxon>
        <taxon>Peronosporaceae</taxon>
        <taxon>Phytophthora</taxon>
    </lineage>
</organism>
<dbReference type="AlphaFoldDB" id="A0AAD9GQG3"/>
<dbReference type="InterPro" id="IPR031825">
    <property type="entry name" value="RXLR"/>
</dbReference>
<evidence type="ECO:0000259" key="6">
    <source>
        <dbReference type="Pfam" id="PF20654"/>
    </source>
</evidence>
<dbReference type="GO" id="GO:0005546">
    <property type="term" value="F:phosphatidylinositol-4,5-bisphosphate binding"/>
    <property type="evidence" value="ECO:0007669"/>
    <property type="project" value="TreeGrafter"/>
</dbReference>
<keyword evidence="4 5" id="KW-0732">Signal</keyword>
<comment type="similarity">
    <text evidence="2">Belongs to the RxLR effector family.</text>
</comment>
<evidence type="ECO:0000313" key="8">
    <source>
        <dbReference type="Proteomes" id="UP001259832"/>
    </source>
</evidence>
<dbReference type="GO" id="GO:0006893">
    <property type="term" value="P:Golgi to plasma membrane transport"/>
    <property type="evidence" value="ECO:0007669"/>
    <property type="project" value="TreeGrafter"/>
</dbReference>
<gene>
    <name evidence="7" type="ORF">P3T76_005489</name>
</gene>
<evidence type="ECO:0000313" key="7">
    <source>
        <dbReference type="EMBL" id="KAK1942852.1"/>
    </source>
</evidence>
<dbReference type="PROSITE" id="PS51257">
    <property type="entry name" value="PROKAR_LIPOPROTEIN"/>
    <property type="match status" value="1"/>
</dbReference>
<dbReference type="PANTHER" id="PTHR16092">
    <property type="entry name" value="SEC3/SYNTAXIN-RELATED"/>
    <property type="match status" value="1"/>
</dbReference>
<accession>A0AAD9GQG3</accession>
<feature type="chain" id="PRO_5042050765" evidence="5">
    <location>
        <begin position="17"/>
        <end position="1235"/>
    </location>
</feature>
<keyword evidence="8" id="KW-1185">Reference proteome</keyword>
<dbReference type="Pfam" id="PF20654">
    <property type="entry name" value="Sec3_C-term"/>
    <property type="match status" value="1"/>
</dbReference>
<evidence type="ECO:0000256" key="4">
    <source>
        <dbReference type="ARBA" id="ARBA00022729"/>
    </source>
</evidence>
<dbReference type="Pfam" id="PF16810">
    <property type="entry name" value="RXLR"/>
    <property type="match status" value="1"/>
</dbReference>
<keyword evidence="3" id="KW-0964">Secreted</keyword>
<feature type="domain" description="Exocyst complex component Sec3 C-terminal" evidence="6">
    <location>
        <begin position="875"/>
        <end position="1190"/>
    </location>
</feature>
<dbReference type="GO" id="GO:0005886">
    <property type="term" value="C:plasma membrane"/>
    <property type="evidence" value="ECO:0007669"/>
    <property type="project" value="TreeGrafter"/>
</dbReference>
<comment type="caution">
    <text evidence="7">The sequence shown here is derived from an EMBL/GenBank/DDBJ whole genome shotgun (WGS) entry which is preliminary data.</text>
</comment>
<dbReference type="Proteomes" id="UP001259832">
    <property type="component" value="Unassembled WGS sequence"/>
</dbReference>
<evidence type="ECO:0000256" key="3">
    <source>
        <dbReference type="ARBA" id="ARBA00022525"/>
    </source>
</evidence>
<proteinExistence type="inferred from homology"/>
<feature type="signal peptide" evidence="5">
    <location>
        <begin position="1"/>
        <end position="16"/>
    </location>
</feature>
<evidence type="ECO:0000256" key="5">
    <source>
        <dbReference type="SAM" id="SignalP"/>
    </source>
</evidence>
<dbReference type="EMBL" id="JASMQC010000008">
    <property type="protein sequence ID" value="KAK1942852.1"/>
    <property type="molecule type" value="Genomic_DNA"/>
</dbReference>
<name>A0AAD9GQG3_9STRA</name>